<dbReference type="PROSITE" id="PS50005">
    <property type="entry name" value="TPR"/>
    <property type="match status" value="2"/>
</dbReference>
<accession>A0A101FS58</accession>
<dbReference type="PANTHER" id="PTHR44943:SF8">
    <property type="entry name" value="TPR REPEAT-CONTAINING PROTEIN MJ0263"/>
    <property type="match status" value="1"/>
</dbReference>
<dbReference type="EMBL" id="LGFT01000079">
    <property type="protein sequence ID" value="KUK43384.1"/>
    <property type="molecule type" value="Genomic_DNA"/>
</dbReference>
<dbReference type="SUPFAM" id="SSF48439">
    <property type="entry name" value="Protein prenylyltransferase"/>
    <property type="match status" value="1"/>
</dbReference>
<comment type="caution">
    <text evidence="4">The sequence shown here is derived from an EMBL/GenBank/DDBJ whole genome shotgun (WGS) entry which is preliminary data.</text>
</comment>
<dbReference type="PATRIC" id="fig|301375.7.peg.1105"/>
<reference evidence="4 5" key="1">
    <citation type="journal article" date="2015" name="MBio">
        <title>Genome-Resolved Metagenomic Analysis Reveals Roles for Candidate Phyla and Other Microbial Community Members in Biogeochemical Transformations in Oil Reservoirs.</title>
        <authorList>
            <person name="Hu P."/>
            <person name="Tom L."/>
            <person name="Singh A."/>
            <person name="Thomas B.C."/>
            <person name="Baker B.J."/>
            <person name="Piceno Y.M."/>
            <person name="Andersen G.L."/>
            <person name="Banfield J.F."/>
        </authorList>
    </citation>
    <scope>NUCLEOTIDE SEQUENCE [LARGE SCALE GENOMIC DNA]</scope>
    <source>
        <strain evidence="4">57_489</strain>
    </source>
</reference>
<dbReference type="InterPro" id="IPR011990">
    <property type="entry name" value="TPR-like_helical_dom_sf"/>
</dbReference>
<feature type="repeat" description="TPR" evidence="3">
    <location>
        <begin position="204"/>
        <end position="237"/>
    </location>
</feature>
<gene>
    <name evidence="4" type="ORF">XD72_2238</name>
</gene>
<dbReference type="PANTHER" id="PTHR44943">
    <property type="entry name" value="CELLULOSE SYNTHASE OPERON PROTEIN C"/>
    <property type="match status" value="1"/>
</dbReference>
<keyword evidence="2 3" id="KW-0802">TPR repeat</keyword>
<proteinExistence type="predicted"/>
<organism evidence="4 5">
    <name type="scientific">Methanothrix harundinacea</name>
    <dbReference type="NCBI Taxonomy" id="301375"/>
    <lineage>
        <taxon>Archaea</taxon>
        <taxon>Methanobacteriati</taxon>
        <taxon>Methanobacteriota</taxon>
        <taxon>Stenosarchaea group</taxon>
        <taxon>Methanomicrobia</taxon>
        <taxon>Methanotrichales</taxon>
        <taxon>Methanotrichaceae</taxon>
        <taxon>Methanothrix</taxon>
    </lineage>
</organism>
<dbReference type="Pfam" id="PF13432">
    <property type="entry name" value="TPR_16"/>
    <property type="match status" value="2"/>
</dbReference>
<evidence type="ECO:0000313" key="5">
    <source>
        <dbReference type="Proteomes" id="UP000057043"/>
    </source>
</evidence>
<feature type="repeat" description="TPR" evidence="3">
    <location>
        <begin position="131"/>
        <end position="164"/>
    </location>
</feature>
<name>A0A101FS58_9EURY</name>
<dbReference type="Proteomes" id="UP000057043">
    <property type="component" value="Unassembled WGS sequence"/>
</dbReference>
<sequence>MNGKNGLLAASGELLKSGAGTRSALALIALAALCCSCTLAQEKTAEDWIERGGELFRNQSFEGAAEAYGTVIEAAGLNKTLLAAAWKGRGEALFVLSAREKSPENREEANECLEKSLGYYDEVLEIDQEDAGAWFNKSIILRWLGRTGDALDAVDRAVELSPENIEFRWQRAELLSMLGRYNESDRAFDETIEMIPANSSRKLAEVWTFKGLNFMGQNNYEEALKAFEMVTELDPQEPAGWLYKGDVLKALGRQAEADEAYVKAKEMGYEE</sequence>
<evidence type="ECO:0000313" key="4">
    <source>
        <dbReference type="EMBL" id="KUK43384.1"/>
    </source>
</evidence>
<evidence type="ECO:0000256" key="2">
    <source>
        <dbReference type="ARBA" id="ARBA00022803"/>
    </source>
</evidence>
<dbReference type="SMART" id="SM00028">
    <property type="entry name" value="TPR"/>
    <property type="match status" value="6"/>
</dbReference>
<dbReference type="AlphaFoldDB" id="A0A101FS58"/>
<dbReference type="InterPro" id="IPR051685">
    <property type="entry name" value="Ycf3/AcsC/BcsC/TPR_MFPF"/>
</dbReference>
<protein>
    <submittedName>
        <fullName evidence="4">TPR-repeat protein</fullName>
    </submittedName>
</protein>
<evidence type="ECO:0000256" key="1">
    <source>
        <dbReference type="ARBA" id="ARBA00022737"/>
    </source>
</evidence>
<keyword evidence="1" id="KW-0677">Repeat</keyword>
<evidence type="ECO:0000256" key="3">
    <source>
        <dbReference type="PROSITE-ProRule" id="PRU00339"/>
    </source>
</evidence>
<dbReference type="Gene3D" id="1.25.40.10">
    <property type="entry name" value="Tetratricopeptide repeat domain"/>
    <property type="match status" value="2"/>
</dbReference>
<dbReference type="InterPro" id="IPR019734">
    <property type="entry name" value="TPR_rpt"/>
</dbReference>